<organism evidence="12 13">
    <name type="scientific">Rubroshorea leprosula</name>
    <dbReference type="NCBI Taxonomy" id="152421"/>
    <lineage>
        <taxon>Eukaryota</taxon>
        <taxon>Viridiplantae</taxon>
        <taxon>Streptophyta</taxon>
        <taxon>Embryophyta</taxon>
        <taxon>Tracheophyta</taxon>
        <taxon>Spermatophyta</taxon>
        <taxon>Magnoliopsida</taxon>
        <taxon>eudicotyledons</taxon>
        <taxon>Gunneridae</taxon>
        <taxon>Pentapetalae</taxon>
        <taxon>rosids</taxon>
        <taxon>malvids</taxon>
        <taxon>Malvales</taxon>
        <taxon>Dipterocarpaceae</taxon>
        <taxon>Rubroshorea</taxon>
    </lineage>
</organism>
<dbReference type="CDD" id="cd08760">
    <property type="entry name" value="Cyt_b561_FRRS1_like"/>
    <property type="match status" value="1"/>
</dbReference>
<dbReference type="AlphaFoldDB" id="A0AAV5LU51"/>
<keyword evidence="5" id="KW-0249">Electron transport</keyword>
<dbReference type="InterPro" id="IPR005018">
    <property type="entry name" value="DOMON_domain"/>
</dbReference>
<evidence type="ECO:0000259" key="10">
    <source>
        <dbReference type="PROSITE" id="PS50836"/>
    </source>
</evidence>
<accession>A0AAV5LU51</accession>
<dbReference type="Pfam" id="PF03188">
    <property type="entry name" value="Cytochrom_B561"/>
    <property type="match status" value="1"/>
</dbReference>
<dbReference type="PANTHER" id="PTHR23130:SF115">
    <property type="entry name" value="OS01G0680900 PROTEIN"/>
    <property type="match status" value="1"/>
</dbReference>
<keyword evidence="3 8" id="KW-0812">Transmembrane</keyword>
<sequence length="411" mass="45236">MVYLITYGFWCVKLALLFSLLDQQKKVLVNADISALGPNMDPTTSALCNVNLMDILPSPYQELSGATCSPAWPHFAFRFFQTPSNITTIVISGAYNGSGWIGIGFAKDGTTVNSSVMVGYIDPSSKPTAKQYYIDPYNHSLVTPDMGILLLTNAPPVVVLKDSYIYLGFQMRFRNRIHHKTVLLAQGNTNPVGNQLTMHTTAKSLIVEFAAAVSTTGVGNGKNLKTNHGILSIIAYGAIIPAGSIVARFFKHHDPLWYHIHFTVQYIGYVFALAGLAAGRILDEQLGHPVPQHRGLGIFVIVLTTLQVLAFVLRPHTDSTFQRYYRCYHIWVGRSILLLGAANIILGLQLGHACTAMKVTYFLLLAAYVITVIVLEIRSWKRAPRSIIDEPPVFKVELGDATKTSQLPSTL</sequence>
<comment type="subcellular location">
    <subcellularLocation>
        <location evidence="1">Membrane</location>
    </subcellularLocation>
</comment>
<feature type="signal peptide" evidence="9">
    <location>
        <begin position="1"/>
        <end position="17"/>
    </location>
</feature>
<dbReference type="CDD" id="cd09631">
    <property type="entry name" value="DOMON_DOH"/>
    <property type="match status" value="1"/>
</dbReference>
<feature type="chain" id="PRO_5043887618" description="Cytochrome b561 and DOMON domain-containing protein" evidence="9">
    <location>
        <begin position="18"/>
        <end position="411"/>
    </location>
</feature>
<dbReference type="InterPro" id="IPR045266">
    <property type="entry name" value="DOH_DOMON"/>
</dbReference>
<evidence type="ECO:0000313" key="13">
    <source>
        <dbReference type="Proteomes" id="UP001054252"/>
    </source>
</evidence>
<evidence type="ECO:0000313" key="12">
    <source>
        <dbReference type="EMBL" id="GKV40027.1"/>
    </source>
</evidence>
<keyword evidence="7 8" id="KW-0472">Membrane</keyword>
<feature type="domain" description="DOMON" evidence="10">
    <location>
        <begin position="73"/>
        <end position="187"/>
    </location>
</feature>
<feature type="domain" description="Cytochrome b561" evidence="11">
    <location>
        <begin position="188"/>
        <end position="384"/>
    </location>
</feature>
<evidence type="ECO:0000256" key="7">
    <source>
        <dbReference type="ARBA" id="ARBA00023136"/>
    </source>
</evidence>
<reference evidence="12 13" key="1">
    <citation type="journal article" date="2021" name="Commun. Biol.">
        <title>The genome of Shorea leprosula (Dipterocarpaceae) highlights the ecological relevance of drought in aseasonal tropical rainforests.</title>
        <authorList>
            <person name="Ng K.K.S."/>
            <person name="Kobayashi M.J."/>
            <person name="Fawcett J.A."/>
            <person name="Hatakeyama M."/>
            <person name="Paape T."/>
            <person name="Ng C.H."/>
            <person name="Ang C.C."/>
            <person name="Tnah L.H."/>
            <person name="Lee C.T."/>
            <person name="Nishiyama T."/>
            <person name="Sese J."/>
            <person name="O'Brien M.J."/>
            <person name="Copetti D."/>
            <person name="Mohd Noor M.I."/>
            <person name="Ong R.C."/>
            <person name="Putra M."/>
            <person name="Sireger I.Z."/>
            <person name="Indrioko S."/>
            <person name="Kosugi Y."/>
            <person name="Izuno A."/>
            <person name="Isagi Y."/>
            <person name="Lee S.L."/>
            <person name="Shimizu K.K."/>
        </authorList>
    </citation>
    <scope>NUCLEOTIDE SEQUENCE [LARGE SCALE GENOMIC DNA]</scope>
    <source>
        <strain evidence="12">214</strain>
    </source>
</reference>
<feature type="transmembrane region" description="Helical" evidence="8">
    <location>
        <begin position="359"/>
        <end position="377"/>
    </location>
</feature>
<keyword evidence="4 9" id="KW-0732">Signal</keyword>
<feature type="transmembrane region" description="Helical" evidence="8">
    <location>
        <begin position="325"/>
        <end position="347"/>
    </location>
</feature>
<dbReference type="GO" id="GO:0016020">
    <property type="term" value="C:membrane"/>
    <property type="evidence" value="ECO:0007669"/>
    <property type="project" value="UniProtKB-SubCell"/>
</dbReference>
<feature type="transmembrane region" description="Helical" evidence="8">
    <location>
        <begin position="294"/>
        <end position="313"/>
    </location>
</feature>
<dbReference type="SMART" id="SM00665">
    <property type="entry name" value="B561"/>
    <property type="match status" value="1"/>
</dbReference>
<gene>
    <name evidence="12" type="ORF">SLEP1_g47709</name>
</gene>
<protein>
    <recommendedName>
        <fullName evidence="14">Cytochrome b561 and DOMON domain-containing protein</fullName>
    </recommendedName>
</protein>
<dbReference type="Proteomes" id="UP001054252">
    <property type="component" value="Unassembled WGS sequence"/>
</dbReference>
<evidence type="ECO:0000256" key="1">
    <source>
        <dbReference type="ARBA" id="ARBA00004370"/>
    </source>
</evidence>
<dbReference type="Gene3D" id="1.20.120.1770">
    <property type="match status" value="1"/>
</dbReference>
<keyword evidence="13" id="KW-1185">Reference proteome</keyword>
<proteinExistence type="predicted"/>
<evidence type="ECO:0000256" key="2">
    <source>
        <dbReference type="ARBA" id="ARBA00022448"/>
    </source>
</evidence>
<dbReference type="PROSITE" id="PS50939">
    <property type="entry name" value="CYTOCHROME_B561"/>
    <property type="match status" value="1"/>
</dbReference>
<dbReference type="PANTHER" id="PTHR23130">
    <property type="entry name" value="CYTOCHROME B561 AND DOMON DOMAIN-CONTAINING PROTEIN"/>
    <property type="match status" value="1"/>
</dbReference>
<keyword evidence="2" id="KW-0813">Transport</keyword>
<evidence type="ECO:0000256" key="4">
    <source>
        <dbReference type="ARBA" id="ARBA00022729"/>
    </source>
</evidence>
<comment type="caution">
    <text evidence="12">The sequence shown here is derived from an EMBL/GenBank/DDBJ whole genome shotgun (WGS) entry which is preliminary data.</text>
</comment>
<evidence type="ECO:0000256" key="9">
    <source>
        <dbReference type="SAM" id="SignalP"/>
    </source>
</evidence>
<evidence type="ECO:0000256" key="6">
    <source>
        <dbReference type="ARBA" id="ARBA00022989"/>
    </source>
</evidence>
<dbReference type="InterPro" id="IPR006593">
    <property type="entry name" value="Cyt_b561/ferric_Rdtase_TM"/>
</dbReference>
<evidence type="ECO:0000259" key="11">
    <source>
        <dbReference type="PROSITE" id="PS50939"/>
    </source>
</evidence>
<dbReference type="PROSITE" id="PS50836">
    <property type="entry name" value="DOMON"/>
    <property type="match status" value="1"/>
</dbReference>
<evidence type="ECO:0000256" key="3">
    <source>
        <dbReference type="ARBA" id="ARBA00022692"/>
    </source>
</evidence>
<keyword evidence="6 8" id="KW-1133">Transmembrane helix</keyword>
<evidence type="ECO:0008006" key="14">
    <source>
        <dbReference type="Google" id="ProtNLM"/>
    </source>
</evidence>
<feature type="transmembrane region" description="Helical" evidence="8">
    <location>
        <begin position="262"/>
        <end position="282"/>
    </location>
</feature>
<name>A0AAV5LU51_9ROSI</name>
<evidence type="ECO:0000256" key="5">
    <source>
        <dbReference type="ARBA" id="ARBA00022982"/>
    </source>
</evidence>
<feature type="transmembrane region" description="Helical" evidence="8">
    <location>
        <begin position="230"/>
        <end position="250"/>
    </location>
</feature>
<dbReference type="EMBL" id="BPVZ01000138">
    <property type="protein sequence ID" value="GKV40027.1"/>
    <property type="molecule type" value="Genomic_DNA"/>
</dbReference>
<evidence type="ECO:0000256" key="8">
    <source>
        <dbReference type="SAM" id="Phobius"/>
    </source>
</evidence>